<feature type="site" description="Transition state stabilizer" evidence="6">
    <location>
        <position position="115"/>
    </location>
</feature>
<dbReference type="Pfam" id="PF01088">
    <property type="entry name" value="Peptidase_C12"/>
    <property type="match status" value="1"/>
</dbReference>
<feature type="domain" description="UCH catalytic" evidence="8">
    <location>
        <begin position="42"/>
        <end position="275"/>
    </location>
</feature>
<dbReference type="FunFam" id="3.40.532.10:FF:000010">
    <property type="entry name" value="Ubiquitin carboxyl-terminal hydrolase"/>
    <property type="match status" value="1"/>
</dbReference>
<dbReference type="GO" id="GO:0005737">
    <property type="term" value="C:cytoplasm"/>
    <property type="evidence" value="ECO:0007669"/>
    <property type="project" value="TreeGrafter"/>
</dbReference>
<evidence type="ECO:0000256" key="6">
    <source>
        <dbReference type="PROSITE-ProRule" id="PRU01393"/>
    </source>
</evidence>
<evidence type="ECO:0000256" key="4">
    <source>
        <dbReference type="ARBA" id="ARBA00022801"/>
    </source>
</evidence>
<dbReference type="Proteomes" id="UP000188318">
    <property type="component" value="Unassembled WGS sequence"/>
</dbReference>
<keyword evidence="5 6" id="KW-0788">Thiol protease</keyword>
<dbReference type="GO" id="GO:0006511">
    <property type="term" value="P:ubiquitin-dependent protein catabolic process"/>
    <property type="evidence" value="ECO:0007669"/>
    <property type="project" value="UniProtKB-UniRule"/>
</dbReference>
<evidence type="ECO:0000313" key="9">
    <source>
        <dbReference type="EMBL" id="OOF98504.1"/>
    </source>
</evidence>
<feature type="active site" description="Nucleophile" evidence="6">
    <location>
        <position position="121"/>
    </location>
</feature>
<feature type="site" description="Important for enzyme activity" evidence="6">
    <location>
        <position position="228"/>
    </location>
</feature>
<comment type="similarity">
    <text evidence="6 7">Belongs to the peptidase C12 family.</text>
</comment>
<evidence type="ECO:0000256" key="7">
    <source>
        <dbReference type="RuleBase" id="RU361215"/>
    </source>
</evidence>
<keyword evidence="10" id="KW-1185">Reference proteome</keyword>
<keyword evidence="2 6" id="KW-0645">Protease</keyword>
<dbReference type="STRING" id="602072.A0A1R3RVI8"/>
<dbReference type="OMA" id="GYHFIAY"/>
<dbReference type="InterPro" id="IPR001578">
    <property type="entry name" value="Peptidase_C12_UCH"/>
</dbReference>
<organism evidence="9 10">
    <name type="scientific">Aspergillus carbonarius (strain ITEM 5010)</name>
    <dbReference type="NCBI Taxonomy" id="602072"/>
    <lineage>
        <taxon>Eukaryota</taxon>
        <taxon>Fungi</taxon>
        <taxon>Dikarya</taxon>
        <taxon>Ascomycota</taxon>
        <taxon>Pezizomycotina</taxon>
        <taxon>Eurotiomycetes</taxon>
        <taxon>Eurotiomycetidae</taxon>
        <taxon>Eurotiales</taxon>
        <taxon>Aspergillaceae</taxon>
        <taxon>Aspergillus</taxon>
        <taxon>Aspergillus subgen. Circumdati</taxon>
    </lineage>
</organism>
<dbReference type="Gene3D" id="3.40.532.10">
    <property type="entry name" value="Peptidase C12, ubiquitin carboxyl-terminal hydrolase"/>
    <property type="match status" value="1"/>
</dbReference>
<dbReference type="PRINTS" id="PR00707">
    <property type="entry name" value="UBCTHYDRLASE"/>
</dbReference>
<keyword evidence="3 6" id="KW-0833">Ubl conjugation pathway</keyword>
<keyword evidence="4 6" id="KW-0378">Hydrolase</keyword>
<dbReference type="GO" id="GO:0004843">
    <property type="term" value="F:cysteine-type deubiquitinase activity"/>
    <property type="evidence" value="ECO:0007669"/>
    <property type="project" value="UniProtKB-UniRule"/>
</dbReference>
<dbReference type="CDD" id="cd09617">
    <property type="entry name" value="Peptidase_C12_UCH37_BAP1"/>
    <property type="match status" value="1"/>
</dbReference>
<name>A0A1R3RVI8_ASPC5</name>
<feature type="active site" description="Proton donor" evidence="6">
    <location>
        <position position="213"/>
    </location>
</feature>
<evidence type="ECO:0000256" key="5">
    <source>
        <dbReference type="ARBA" id="ARBA00022807"/>
    </source>
</evidence>
<protein>
    <recommendedName>
        <fullName evidence="7">Ubiquitin carboxyl-terminal hydrolase</fullName>
        <ecNumber evidence="7">3.4.19.12</ecNumber>
    </recommendedName>
</protein>
<dbReference type="EC" id="3.4.19.12" evidence="7"/>
<evidence type="ECO:0000259" key="8">
    <source>
        <dbReference type="PROSITE" id="PS52048"/>
    </source>
</evidence>
<dbReference type="PANTHER" id="PTHR10589">
    <property type="entry name" value="UBIQUITIN CARBOXYL-TERMINAL HYDROLASE"/>
    <property type="match status" value="1"/>
</dbReference>
<evidence type="ECO:0000256" key="1">
    <source>
        <dbReference type="ARBA" id="ARBA00000707"/>
    </source>
</evidence>
<dbReference type="SUPFAM" id="SSF54001">
    <property type="entry name" value="Cysteine proteinases"/>
    <property type="match status" value="1"/>
</dbReference>
<gene>
    <name evidence="9" type="ORF">ASPCADRAFT_204199</name>
</gene>
<proteinExistence type="inferred from homology"/>
<accession>A0A1R3RVI8</accession>
<dbReference type="OrthoDB" id="1924260at2759"/>
<dbReference type="PANTHER" id="PTHR10589:SF29">
    <property type="entry name" value="UBIQUITIN CARBOXYL-TERMINAL HYDROLASE"/>
    <property type="match status" value="1"/>
</dbReference>
<sequence>MTHQLKRRRLDAQPNIVVDDDTGCLDDSCPPASRLEMDGWNGFCELESEPALFNVMLREFGVKGVKVQEVISLEEEIMSSLNKPIYGLIFLFRWREDDPDKQEASCPEGLWFANQTASNACASVALLNIVNNVEGIDLGENLQHFKDFTMPFTPALRGDAISNFDFVKRIHNSFARKMDMLSSDFQLKAEATSKRSRPAKNKHAEDEINAGFHFIAFVPALGKVWKFDGLERQPQALGSFLPEDDWLNLVKPNIRTRMEEYEEDQIEFSILSVAKDPLPELIDQLAVNLKSLEAIDRRLKASAKGSADLGSATITDSTPRTTFLGPDEIYTLTRTMVHQSSIPKVQNGEYQSCSMEELIQHRQQLSHAQQNLRVLIREEQQSQQADDDYAEGRRYDYDPAVRTWLHFLARKKIVENLL</sequence>
<dbReference type="InterPro" id="IPR038765">
    <property type="entry name" value="Papain-like_cys_pep_sf"/>
</dbReference>
<dbReference type="InterPro" id="IPR036959">
    <property type="entry name" value="Peptidase_C12_UCH_sf"/>
</dbReference>
<reference evidence="10" key="1">
    <citation type="journal article" date="2017" name="Genome Biol.">
        <title>Comparative genomics reveals high biological diversity and specific adaptations in the industrially and medically important fungal genus Aspergillus.</title>
        <authorList>
            <person name="de Vries R.P."/>
            <person name="Riley R."/>
            <person name="Wiebenga A."/>
            <person name="Aguilar-Osorio G."/>
            <person name="Amillis S."/>
            <person name="Uchima C.A."/>
            <person name="Anderluh G."/>
            <person name="Asadollahi M."/>
            <person name="Askin M."/>
            <person name="Barry K."/>
            <person name="Battaglia E."/>
            <person name="Bayram O."/>
            <person name="Benocci T."/>
            <person name="Braus-Stromeyer S.A."/>
            <person name="Caldana C."/>
            <person name="Canovas D."/>
            <person name="Cerqueira G.C."/>
            <person name="Chen F."/>
            <person name="Chen W."/>
            <person name="Choi C."/>
            <person name="Clum A."/>
            <person name="Dos Santos R.A."/>
            <person name="Damasio A.R."/>
            <person name="Diallinas G."/>
            <person name="Emri T."/>
            <person name="Fekete E."/>
            <person name="Flipphi M."/>
            <person name="Freyberg S."/>
            <person name="Gallo A."/>
            <person name="Gournas C."/>
            <person name="Habgood R."/>
            <person name="Hainaut M."/>
            <person name="Harispe M.L."/>
            <person name="Henrissat B."/>
            <person name="Hilden K.S."/>
            <person name="Hope R."/>
            <person name="Hossain A."/>
            <person name="Karabika E."/>
            <person name="Karaffa L."/>
            <person name="Karanyi Z."/>
            <person name="Krasevec N."/>
            <person name="Kuo A."/>
            <person name="Kusch H."/>
            <person name="LaButti K."/>
            <person name="Lagendijk E.L."/>
            <person name="Lapidus A."/>
            <person name="Levasseur A."/>
            <person name="Lindquist E."/>
            <person name="Lipzen A."/>
            <person name="Logrieco A.F."/>
            <person name="MacCabe A."/>
            <person name="Maekelae M.R."/>
            <person name="Malavazi I."/>
            <person name="Melin P."/>
            <person name="Meyer V."/>
            <person name="Mielnichuk N."/>
            <person name="Miskei M."/>
            <person name="Molnar A.P."/>
            <person name="Mule G."/>
            <person name="Ngan C.Y."/>
            <person name="Orejas M."/>
            <person name="Orosz E."/>
            <person name="Ouedraogo J.P."/>
            <person name="Overkamp K.M."/>
            <person name="Park H.-S."/>
            <person name="Perrone G."/>
            <person name="Piumi F."/>
            <person name="Punt P.J."/>
            <person name="Ram A.F."/>
            <person name="Ramon A."/>
            <person name="Rauscher S."/>
            <person name="Record E."/>
            <person name="Riano-Pachon D.M."/>
            <person name="Robert V."/>
            <person name="Roehrig J."/>
            <person name="Ruller R."/>
            <person name="Salamov A."/>
            <person name="Salih N.S."/>
            <person name="Samson R.A."/>
            <person name="Sandor E."/>
            <person name="Sanguinetti M."/>
            <person name="Schuetze T."/>
            <person name="Sepcic K."/>
            <person name="Shelest E."/>
            <person name="Sherlock G."/>
            <person name="Sophianopoulou V."/>
            <person name="Squina F.M."/>
            <person name="Sun H."/>
            <person name="Susca A."/>
            <person name="Todd R.B."/>
            <person name="Tsang A."/>
            <person name="Unkles S.E."/>
            <person name="van de Wiele N."/>
            <person name="van Rossen-Uffink D."/>
            <person name="Oliveira J.V."/>
            <person name="Vesth T.C."/>
            <person name="Visser J."/>
            <person name="Yu J.-H."/>
            <person name="Zhou M."/>
            <person name="Andersen M.R."/>
            <person name="Archer D.B."/>
            <person name="Baker S.E."/>
            <person name="Benoit I."/>
            <person name="Brakhage A.A."/>
            <person name="Braus G.H."/>
            <person name="Fischer R."/>
            <person name="Frisvad J.C."/>
            <person name="Goldman G.H."/>
            <person name="Houbraken J."/>
            <person name="Oakley B."/>
            <person name="Pocsi I."/>
            <person name="Scazzocchio C."/>
            <person name="Seiboth B."/>
            <person name="vanKuyk P.A."/>
            <person name="Wortman J."/>
            <person name="Dyer P.S."/>
            <person name="Grigoriev I.V."/>
        </authorList>
    </citation>
    <scope>NUCLEOTIDE SEQUENCE [LARGE SCALE GENOMIC DNA]</scope>
    <source>
        <strain evidence="10">ITEM 5010</strain>
    </source>
</reference>
<evidence type="ECO:0000256" key="3">
    <source>
        <dbReference type="ARBA" id="ARBA00022786"/>
    </source>
</evidence>
<evidence type="ECO:0000313" key="10">
    <source>
        <dbReference type="Proteomes" id="UP000188318"/>
    </source>
</evidence>
<dbReference type="GO" id="GO:0016579">
    <property type="term" value="P:protein deubiquitination"/>
    <property type="evidence" value="ECO:0007669"/>
    <property type="project" value="TreeGrafter"/>
</dbReference>
<comment type="catalytic activity">
    <reaction evidence="1 6 7">
        <text>Thiol-dependent hydrolysis of ester, thioester, amide, peptide and isopeptide bonds formed by the C-terminal Gly of ubiquitin (a 76-residue protein attached to proteins as an intracellular targeting signal).</text>
        <dbReference type="EC" id="3.4.19.12"/>
    </reaction>
</comment>
<evidence type="ECO:0000256" key="2">
    <source>
        <dbReference type="ARBA" id="ARBA00022670"/>
    </source>
</evidence>
<dbReference type="PROSITE" id="PS52048">
    <property type="entry name" value="UCH_DOMAIN"/>
    <property type="match status" value="1"/>
</dbReference>
<dbReference type="VEuPathDB" id="FungiDB:ASPCADRAFT_204199"/>
<dbReference type="EMBL" id="KV907495">
    <property type="protein sequence ID" value="OOF98504.1"/>
    <property type="molecule type" value="Genomic_DNA"/>
</dbReference>
<dbReference type="AlphaFoldDB" id="A0A1R3RVI8"/>